<feature type="region of interest" description="Disordered" evidence="1">
    <location>
        <begin position="205"/>
        <end position="225"/>
    </location>
</feature>
<feature type="domain" description="MobA/VirD2-like nuclease" evidence="2">
    <location>
        <begin position="75"/>
        <end position="193"/>
    </location>
</feature>
<evidence type="ECO:0000313" key="3">
    <source>
        <dbReference type="EMBL" id="AKN37582.1"/>
    </source>
</evidence>
<protein>
    <recommendedName>
        <fullName evidence="2">MobA/VirD2-like nuclease domain-containing protein</fullName>
    </recommendedName>
</protein>
<evidence type="ECO:0000259" key="2">
    <source>
        <dbReference type="Pfam" id="PF03432"/>
    </source>
</evidence>
<dbReference type="EMBL" id="KP795540">
    <property type="protein sequence ID" value="AKN37582.1"/>
    <property type="molecule type" value="Genomic_DNA"/>
</dbReference>
<dbReference type="AlphaFoldDB" id="A0A0H3ZT08"/>
<accession>A0A0H3ZT08</accession>
<dbReference type="Pfam" id="PF03432">
    <property type="entry name" value="Relaxase"/>
    <property type="match status" value="1"/>
</dbReference>
<reference evidence="3" key="1">
    <citation type="journal article" date="2015" name="MBio">
        <title>Eco-Evolutionary Dynamics of Episomes among Ecologically Cohesive Bacterial Populations.</title>
        <authorList>
            <person name="Xue H."/>
            <person name="Cordero O.X."/>
            <person name="Camas F.M."/>
            <person name="Trimble W."/>
            <person name="Meyer F."/>
            <person name="Guglielmini J."/>
            <person name="Rocha E.P."/>
            <person name="Polz M.F."/>
        </authorList>
    </citation>
    <scope>NUCLEOTIDE SEQUENCE</scope>
    <source>
        <strain evidence="3">FF_291</strain>
    </source>
</reference>
<dbReference type="InterPro" id="IPR005094">
    <property type="entry name" value="Endonuclease_MobA/VirD2"/>
</dbReference>
<sequence length="874" mass="102666">MELEDLLTRKGKKGRFSVKSYHRDVTNNKAKEVIFKVASNITNSNPKSVGQAMDYITRNGERYEEEFISPENELGNKLSQEEMKVLQEQWEKEFAEDKRENSRLMTHFILSIDEKPTDKNIQKFETATRDFLQERLGNDGYRYMFVIHKHNDKAHAHILVNNYNELTKKKLRTNKQWFLESRILAKEKLIEQGFNYKATLRQDRKRQKKLDKEISKEQDKKTEEAKGHILMEHDAAPYQFDGDNKMNYFVKLSNDSYIWGINLERAIKESDAKVGDRIDITSPGTETVEDKDGNIIKTERVNWVIKVTETKEQIEEKQEREENRTTEKSQPRDWFDAMLRKIARNDEHYQTLLEWKNILVEAQKKQIEKSEANQARNQIIALERYSRNAGSQEAFHKVIRKAGLTHEDILRAREKVKKRRVHQDRKLELQIRSTARDLVKAEIGIELSPDMTPQEKAEMLEVIENTKRQIDPKNIINFYGIKQQLIKEANYSQQFDRYLKELRKVNRSEAPTEKSIYRLFRQTPEERLNQAEKVMFQRERDKTFDVLESKGFPVRSMFRKWQEMEKITNRAKELSTEGKESGLSPYEEQKLINAMRERLEKVAQTMRDKIRVGKSLDAAQRQLDARNPTERKPIEVEIFKQLASLRAVDNKKSEGKEQLANRQLFAMSKTYLTLVNKVKELEHPEQQSVKENLARLEHGLIERGVSLKTAKSKRAITLGIEKSQRNFEETIKMNRPTIDQLREVLTASEKNKSELKQSDLTVTQQRKTNQELNFTRNEVTAMIVAREAEFQANLKKLREFGKRVDTLNKTKDPSPTARFAIRKEIEGIAKKFDLVAKEVRKDIALAGDVRSQFKITREINDMSKSFGQSRGFDR</sequence>
<feature type="compositionally biased region" description="Basic and acidic residues" evidence="1">
    <location>
        <begin position="210"/>
        <end position="225"/>
    </location>
</feature>
<organism evidence="3">
    <name type="scientific">Vibrio sp. FF_291</name>
    <dbReference type="NCBI Taxonomy" id="1652832"/>
    <lineage>
        <taxon>Bacteria</taxon>
        <taxon>Pseudomonadati</taxon>
        <taxon>Pseudomonadota</taxon>
        <taxon>Gammaproteobacteria</taxon>
        <taxon>Vibrionales</taxon>
        <taxon>Vibrionaceae</taxon>
        <taxon>Vibrio</taxon>
    </lineage>
</organism>
<evidence type="ECO:0000256" key="1">
    <source>
        <dbReference type="SAM" id="MobiDB-lite"/>
    </source>
</evidence>
<proteinExistence type="predicted"/>
<name>A0A0H3ZT08_9VIBR</name>